<organism evidence="3 4">
    <name type="scientific">Clavispora lusitaniae (strain ATCC 42720)</name>
    <name type="common">Yeast</name>
    <name type="synonym">Candida lusitaniae</name>
    <dbReference type="NCBI Taxonomy" id="306902"/>
    <lineage>
        <taxon>Eukaryota</taxon>
        <taxon>Fungi</taxon>
        <taxon>Dikarya</taxon>
        <taxon>Ascomycota</taxon>
        <taxon>Saccharomycotina</taxon>
        <taxon>Pichiomycetes</taxon>
        <taxon>Metschnikowiaceae</taxon>
        <taxon>Clavispora</taxon>
    </lineage>
</organism>
<proteinExistence type="inferred from homology"/>
<evidence type="ECO:0000313" key="3">
    <source>
        <dbReference type="EMBL" id="EEQ40462.1"/>
    </source>
</evidence>
<name>C4Y8R2_CLAL4</name>
<dbReference type="InterPro" id="IPR050577">
    <property type="entry name" value="MAPR/NEUFC/NENF-like"/>
</dbReference>
<dbReference type="SUPFAM" id="SSF55856">
    <property type="entry name" value="Cytochrome b5-like heme/steroid binding domain"/>
    <property type="match status" value="1"/>
</dbReference>
<evidence type="ECO:0000259" key="2">
    <source>
        <dbReference type="SMART" id="SM01117"/>
    </source>
</evidence>
<reference evidence="3 4" key="1">
    <citation type="journal article" date="2009" name="Nature">
        <title>Evolution of pathogenicity and sexual reproduction in eight Candida genomes.</title>
        <authorList>
            <person name="Butler G."/>
            <person name="Rasmussen M.D."/>
            <person name="Lin M.F."/>
            <person name="Santos M.A."/>
            <person name="Sakthikumar S."/>
            <person name="Munro C.A."/>
            <person name="Rheinbay E."/>
            <person name="Grabherr M."/>
            <person name="Forche A."/>
            <person name="Reedy J.L."/>
            <person name="Agrafioti I."/>
            <person name="Arnaud M.B."/>
            <person name="Bates S."/>
            <person name="Brown A.J."/>
            <person name="Brunke S."/>
            <person name="Costanzo M.C."/>
            <person name="Fitzpatrick D.A."/>
            <person name="de Groot P.W."/>
            <person name="Harris D."/>
            <person name="Hoyer L.L."/>
            <person name="Hube B."/>
            <person name="Klis F.M."/>
            <person name="Kodira C."/>
            <person name="Lennard N."/>
            <person name="Logue M.E."/>
            <person name="Martin R."/>
            <person name="Neiman A.M."/>
            <person name="Nikolaou E."/>
            <person name="Quail M.A."/>
            <person name="Quinn J."/>
            <person name="Santos M.C."/>
            <person name="Schmitzberger F.F."/>
            <person name="Sherlock G."/>
            <person name="Shah P."/>
            <person name="Silverstein K.A."/>
            <person name="Skrzypek M.S."/>
            <person name="Soll D."/>
            <person name="Staggs R."/>
            <person name="Stansfield I."/>
            <person name="Stumpf M.P."/>
            <person name="Sudbery P.E."/>
            <person name="Srikantha T."/>
            <person name="Zeng Q."/>
            <person name="Berman J."/>
            <person name="Berriman M."/>
            <person name="Heitman J."/>
            <person name="Gow N.A."/>
            <person name="Lorenz M.C."/>
            <person name="Birren B.W."/>
            <person name="Kellis M."/>
            <person name="Cuomo C.A."/>
        </authorList>
    </citation>
    <scope>NUCLEOTIDE SEQUENCE [LARGE SCALE GENOMIC DNA]</scope>
    <source>
        <strain evidence="3 4">ATCC 42720</strain>
    </source>
</reference>
<dbReference type="PANTHER" id="PTHR10281:SF76">
    <property type="entry name" value="CALCUTTA CUP-RELATED"/>
    <property type="match status" value="1"/>
</dbReference>
<accession>C4Y8R2</accession>
<dbReference type="GO" id="GO:0012505">
    <property type="term" value="C:endomembrane system"/>
    <property type="evidence" value="ECO:0007669"/>
    <property type="project" value="TreeGrafter"/>
</dbReference>
<dbReference type="EMBL" id="CH408080">
    <property type="protein sequence ID" value="EEQ40462.1"/>
    <property type="molecule type" value="Genomic_DNA"/>
</dbReference>
<dbReference type="KEGG" id="clu:CLUG_04590"/>
<dbReference type="Proteomes" id="UP000007703">
    <property type="component" value="Unassembled WGS sequence"/>
</dbReference>
<dbReference type="InParanoid" id="C4Y8R2"/>
<evidence type="ECO:0000313" key="4">
    <source>
        <dbReference type="Proteomes" id="UP000007703"/>
    </source>
</evidence>
<evidence type="ECO:0000256" key="1">
    <source>
        <dbReference type="ARBA" id="ARBA00038357"/>
    </source>
</evidence>
<dbReference type="InterPro" id="IPR001199">
    <property type="entry name" value="Cyt_B5-like_heme/steroid-bd"/>
</dbReference>
<dbReference type="OMA" id="STMANTW"/>
<dbReference type="PANTHER" id="PTHR10281">
    <property type="entry name" value="MEMBRANE-ASSOCIATED PROGESTERONE RECEPTOR COMPONENT-RELATED"/>
    <property type="match status" value="1"/>
</dbReference>
<protein>
    <recommendedName>
        <fullName evidence="2">Cytochrome b5 heme-binding domain-containing protein</fullName>
    </recommendedName>
</protein>
<dbReference type="Pfam" id="PF00173">
    <property type="entry name" value="Cyt-b5"/>
    <property type="match status" value="1"/>
</dbReference>
<dbReference type="VEuPathDB" id="FungiDB:CLUG_04590"/>
<dbReference type="OrthoDB" id="899at2759"/>
<dbReference type="Gene3D" id="3.10.120.10">
    <property type="entry name" value="Cytochrome b5-like heme/steroid binding domain"/>
    <property type="match status" value="1"/>
</dbReference>
<dbReference type="GeneID" id="8495847"/>
<comment type="similarity">
    <text evidence="1">Belongs to the cytochrome b5 family. MAPR subfamily.</text>
</comment>
<sequence length="193" mass="21898">MRSKHVKRMSTLKVLKFPPVGIALIHTISDLPLTSLSHKSASQELQDTLHLRSMTEAKAPTEFEVYNSQVSILTLPTFTRSQLAQYNGRTKNQLYVAIRGYVYDVTSNEKNYGVGKTYHSLVGKDVSRLLGINKLKLQEDNSSLSSSTMANTWYTGDLTEKQNEKVDKWAEFFRKRYRIVGVVIDHRGTAPTE</sequence>
<dbReference type="HOGENOM" id="CLU_042860_3_0_1"/>
<dbReference type="InterPro" id="IPR036400">
    <property type="entry name" value="Cyt_B5-like_heme/steroid_sf"/>
</dbReference>
<dbReference type="GO" id="GO:0016020">
    <property type="term" value="C:membrane"/>
    <property type="evidence" value="ECO:0007669"/>
    <property type="project" value="TreeGrafter"/>
</dbReference>
<feature type="domain" description="Cytochrome b5 heme-binding" evidence="2">
    <location>
        <begin position="78"/>
        <end position="184"/>
    </location>
</feature>
<dbReference type="AlphaFoldDB" id="C4Y8R2"/>
<gene>
    <name evidence="3" type="ORF">CLUG_04590</name>
</gene>
<dbReference type="SMART" id="SM01117">
    <property type="entry name" value="Cyt-b5"/>
    <property type="match status" value="1"/>
</dbReference>